<dbReference type="GO" id="GO:0005829">
    <property type="term" value="C:cytosol"/>
    <property type="evidence" value="ECO:0007669"/>
    <property type="project" value="TreeGrafter"/>
</dbReference>
<dbReference type="Gene3D" id="3.40.50.620">
    <property type="entry name" value="HUPs"/>
    <property type="match status" value="1"/>
</dbReference>
<dbReference type="PANTHER" id="PTHR43311:SF1">
    <property type="entry name" value="GLUTAMYL-Q TRNA(ASP) SYNTHETASE"/>
    <property type="match status" value="1"/>
</dbReference>
<evidence type="ECO:0000256" key="6">
    <source>
        <dbReference type="ARBA" id="ARBA00023146"/>
    </source>
</evidence>
<keyword evidence="10" id="KW-1185">Reference proteome</keyword>
<keyword evidence="7" id="KW-0648">Protein biosynthesis</keyword>
<comment type="caution">
    <text evidence="9">The sequence shown here is derived from an EMBL/GenBank/DDBJ whole genome shotgun (WGS) entry which is preliminary data.</text>
</comment>
<evidence type="ECO:0000256" key="1">
    <source>
        <dbReference type="ARBA" id="ARBA00022598"/>
    </source>
</evidence>
<dbReference type="Proteomes" id="UP000253977">
    <property type="component" value="Unassembled WGS sequence"/>
</dbReference>
<evidence type="ECO:0000259" key="8">
    <source>
        <dbReference type="Pfam" id="PF00749"/>
    </source>
</evidence>
<dbReference type="OrthoDB" id="9807503at2"/>
<feature type="domain" description="Glutamyl/glutaminyl-tRNA synthetase class Ib catalytic" evidence="8">
    <location>
        <begin position="179"/>
        <end position="287"/>
    </location>
</feature>
<dbReference type="GO" id="GO:0006424">
    <property type="term" value="P:glutamyl-tRNA aminoacylation"/>
    <property type="evidence" value="ECO:0007669"/>
    <property type="project" value="TreeGrafter"/>
</dbReference>
<dbReference type="Pfam" id="PF00749">
    <property type="entry name" value="tRNA-synt_1c"/>
    <property type="match status" value="2"/>
</dbReference>
<feature type="domain" description="Glutamyl/glutaminyl-tRNA synthetase class Ib catalytic" evidence="8">
    <location>
        <begin position="4"/>
        <end position="103"/>
    </location>
</feature>
<keyword evidence="5 7" id="KW-0067">ATP-binding</keyword>
<evidence type="ECO:0000313" key="10">
    <source>
        <dbReference type="Proteomes" id="UP000253977"/>
    </source>
</evidence>
<dbReference type="InterPro" id="IPR014729">
    <property type="entry name" value="Rossmann-like_a/b/a_fold"/>
</dbReference>
<accession>A0A369TRM5</accession>
<dbReference type="PROSITE" id="PS00178">
    <property type="entry name" value="AA_TRNA_LIGASE_I"/>
    <property type="match status" value="1"/>
</dbReference>
<evidence type="ECO:0000256" key="3">
    <source>
        <dbReference type="ARBA" id="ARBA00022741"/>
    </source>
</evidence>
<keyword evidence="4" id="KW-0862">Zinc</keyword>
<dbReference type="SUPFAM" id="SSF52374">
    <property type="entry name" value="Nucleotidylyl transferase"/>
    <property type="match status" value="1"/>
</dbReference>
<dbReference type="InterPro" id="IPR001412">
    <property type="entry name" value="aa-tRNA-synth_I_CS"/>
</dbReference>
<dbReference type="InterPro" id="IPR049940">
    <property type="entry name" value="GluQ/Sye"/>
</dbReference>
<dbReference type="PANTHER" id="PTHR43311">
    <property type="entry name" value="GLUTAMATE--TRNA LIGASE"/>
    <property type="match status" value="1"/>
</dbReference>
<dbReference type="InterPro" id="IPR020058">
    <property type="entry name" value="Glu/Gln-tRNA-synth_Ib_cat-dom"/>
</dbReference>
<dbReference type="GO" id="GO:0005524">
    <property type="term" value="F:ATP binding"/>
    <property type="evidence" value="ECO:0007669"/>
    <property type="project" value="UniProtKB-KW"/>
</dbReference>
<evidence type="ECO:0000313" key="9">
    <source>
        <dbReference type="EMBL" id="RDD67384.1"/>
    </source>
</evidence>
<sequence>MTFTTRFAPSPTGPLHLGHAYSALLAHDMAQAAGGRFLLRIEDIDQGRARTDWERQIYDDLCWLGIGWETPVLRQVENLKSYRQALEKLWSIGLLYPCTCNRRDILAAASAPQEGAEIAYGPDGIVYPGTCRPEAAPTGAIPDSVALRLDMRRAVERLDANHWYFDETGAGPQGETGRITIDADNLVHEVGDVVLARRDMGTSYHLSVVVDDAAQSISHVVRGQDLFEATQIHIVLQRLLDLPSPTYHHHRLIRDADGKRLAKRDDARALALYRDQGATPQEIRQMVGLG</sequence>
<evidence type="ECO:0000256" key="4">
    <source>
        <dbReference type="ARBA" id="ARBA00022833"/>
    </source>
</evidence>
<proteinExistence type="inferred from homology"/>
<evidence type="ECO:0000256" key="5">
    <source>
        <dbReference type="ARBA" id="ARBA00022840"/>
    </source>
</evidence>
<dbReference type="InterPro" id="IPR000924">
    <property type="entry name" value="Glu/Gln-tRNA-synth"/>
</dbReference>
<keyword evidence="6 7" id="KW-0030">Aminoacyl-tRNA synthetase</keyword>
<protein>
    <submittedName>
        <fullName evidence="9">tRNA glutamyl-Q(34) synthetase GluQRS</fullName>
    </submittedName>
</protein>
<keyword evidence="1 7" id="KW-0436">Ligase</keyword>
<dbReference type="GO" id="GO:0004818">
    <property type="term" value="F:glutamate-tRNA ligase activity"/>
    <property type="evidence" value="ECO:0007669"/>
    <property type="project" value="TreeGrafter"/>
</dbReference>
<organism evidence="9 10">
    <name type="scientific">Thalassococcus profundi</name>
    <dbReference type="NCBI Taxonomy" id="2282382"/>
    <lineage>
        <taxon>Bacteria</taxon>
        <taxon>Pseudomonadati</taxon>
        <taxon>Pseudomonadota</taxon>
        <taxon>Alphaproteobacteria</taxon>
        <taxon>Rhodobacterales</taxon>
        <taxon>Roseobacteraceae</taxon>
        <taxon>Thalassococcus</taxon>
    </lineage>
</organism>
<keyword evidence="3 7" id="KW-0547">Nucleotide-binding</keyword>
<dbReference type="PRINTS" id="PR00987">
    <property type="entry name" value="TRNASYNTHGLU"/>
</dbReference>
<dbReference type="RefSeq" id="WP_114510133.1">
    <property type="nucleotide sequence ID" value="NZ_QPMK01000003.1"/>
</dbReference>
<gene>
    <name evidence="9" type="ORF">DU478_06605</name>
</gene>
<comment type="similarity">
    <text evidence="7">Belongs to the class-I aminoacyl-tRNA synthetase family.</text>
</comment>
<dbReference type="NCBIfam" id="NF004315">
    <property type="entry name" value="PRK05710.1-4"/>
    <property type="match status" value="1"/>
</dbReference>
<keyword evidence="2" id="KW-0479">Metal-binding</keyword>
<reference evidence="9 10" key="1">
    <citation type="submission" date="2018-07" db="EMBL/GenBank/DDBJ databases">
        <title>Thalassococcus profundi sp. nov., a marine bacterium isolated from deep seawater of Okinawa Trough.</title>
        <authorList>
            <person name="Yu M."/>
        </authorList>
    </citation>
    <scope>NUCLEOTIDE SEQUENCE [LARGE SCALE GENOMIC DNA]</scope>
    <source>
        <strain evidence="9 10">WRAS1</strain>
    </source>
</reference>
<name>A0A369TRM5_9RHOB</name>
<evidence type="ECO:0000256" key="2">
    <source>
        <dbReference type="ARBA" id="ARBA00022723"/>
    </source>
</evidence>
<dbReference type="EMBL" id="QPMK01000003">
    <property type="protein sequence ID" value="RDD67384.1"/>
    <property type="molecule type" value="Genomic_DNA"/>
</dbReference>
<dbReference type="AlphaFoldDB" id="A0A369TRM5"/>
<evidence type="ECO:0000256" key="7">
    <source>
        <dbReference type="RuleBase" id="RU363037"/>
    </source>
</evidence>